<dbReference type="GO" id="GO:0016747">
    <property type="term" value="F:acyltransferase activity, transferring groups other than amino-acyl groups"/>
    <property type="evidence" value="ECO:0007669"/>
    <property type="project" value="InterPro"/>
</dbReference>
<dbReference type="Proteomes" id="UP000002274">
    <property type="component" value="Chromosome"/>
</dbReference>
<dbReference type="BioCyc" id="PMAR59922:G1G80-2626-MONOMER"/>
<dbReference type="AlphaFoldDB" id="A2CE12"/>
<evidence type="ECO:0000259" key="1">
    <source>
        <dbReference type="PROSITE" id="PS51186"/>
    </source>
</evidence>
<organism evidence="2 3">
    <name type="scientific">Prochlorococcus marinus (strain MIT 9303)</name>
    <dbReference type="NCBI Taxonomy" id="59922"/>
    <lineage>
        <taxon>Bacteria</taxon>
        <taxon>Bacillati</taxon>
        <taxon>Cyanobacteriota</taxon>
        <taxon>Cyanophyceae</taxon>
        <taxon>Synechococcales</taxon>
        <taxon>Prochlorococcaceae</taxon>
        <taxon>Prochlorococcus</taxon>
    </lineage>
</organism>
<protein>
    <submittedName>
        <fullName evidence="2">GCN5-related N-acetyltransferase</fullName>
    </submittedName>
</protein>
<proteinExistence type="predicted"/>
<dbReference type="Gene3D" id="3.40.630.30">
    <property type="match status" value="1"/>
</dbReference>
<feature type="domain" description="N-acetyltransferase" evidence="1">
    <location>
        <begin position="4"/>
        <end position="157"/>
    </location>
</feature>
<sequence>MTCRRLRPLTKTDHFVVREIYADAIESQGGGLYSPVQISAWAALAWLPGVLDRPLIEGRGWLSLENDEVEAFALRYPSDRLALLYCRGRSARCGHATALLEKVEAEALQEGQLILVTEASLCSHPLLLKWGWIEMAKEVIQIGGVSFDRYRMAKNLQARFK</sequence>
<dbReference type="InterPro" id="IPR000182">
    <property type="entry name" value="GNAT_dom"/>
</dbReference>
<dbReference type="KEGG" id="pmf:P9303_29921"/>
<evidence type="ECO:0000313" key="3">
    <source>
        <dbReference type="Proteomes" id="UP000002274"/>
    </source>
</evidence>
<evidence type="ECO:0000313" key="2">
    <source>
        <dbReference type="EMBL" id="ABM79722.1"/>
    </source>
</evidence>
<dbReference type="SUPFAM" id="SSF55729">
    <property type="entry name" value="Acyl-CoA N-acyltransferases (Nat)"/>
    <property type="match status" value="1"/>
</dbReference>
<dbReference type="InterPro" id="IPR016181">
    <property type="entry name" value="Acyl_CoA_acyltransferase"/>
</dbReference>
<gene>
    <name evidence="2" type="ordered locus">P9303_29921</name>
</gene>
<reference evidence="2 3" key="1">
    <citation type="journal article" date="2007" name="PLoS Genet.">
        <title>Patterns and implications of gene gain and loss in the evolution of Prochlorococcus.</title>
        <authorList>
            <person name="Kettler G.C."/>
            <person name="Martiny A.C."/>
            <person name="Huang K."/>
            <person name="Zucker J."/>
            <person name="Coleman M.L."/>
            <person name="Rodrigue S."/>
            <person name="Chen F."/>
            <person name="Lapidus A."/>
            <person name="Ferriera S."/>
            <person name="Johnson J."/>
            <person name="Steglich C."/>
            <person name="Church G.M."/>
            <person name="Richardson P."/>
            <person name="Chisholm S.W."/>
        </authorList>
    </citation>
    <scope>NUCLEOTIDE SEQUENCE [LARGE SCALE GENOMIC DNA]</scope>
    <source>
        <strain evidence="2 3">MIT 9303</strain>
    </source>
</reference>
<keyword evidence="2" id="KW-0808">Transferase</keyword>
<dbReference type="STRING" id="59922.P9303_29921"/>
<accession>A2CE12</accession>
<dbReference type="RefSeq" id="WP_011827560.1">
    <property type="nucleotide sequence ID" value="NC_008820.1"/>
</dbReference>
<dbReference type="PROSITE" id="PS51186">
    <property type="entry name" value="GNAT"/>
    <property type="match status" value="1"/>
</dbReference>
<name>A2CE12_PROM3</name>
<dbReference type="EMBL" id="CP000554">
    <property type="protein sequence ID" value="ABM79722.1"/>
    <property type="molecule type" value="Genomic_DNA"/>
</dbReference>
<dbReference type="HOGENOM" id="CLU_087351_0_3_3"/>